<evidence type="ECO:0000313" key="4">
    <source>
        <dbReference type="Proteomes" id="UP000054172"/>
    </source>
</evidence>
<sequence>MSLEGQLRKYIPEYDTAQVGKIKIVDLLLHQAGLRAAKAFYLQTLESLKPGLGITARTFSDEYALRMGKPSDRTNMNKHCIPSALYYRHQRSAEFPIPVAEGLFGRADLPDSMLYQVAHTPLKNAGLYRYSDWGFILLQRLVERTLKGRIDSLVAASFYVPLGMRHTGYNPWEKGLAGQCAPSENDIFFRKAVVQGYAHDMTAAMLGGIAGHAGLFSTASDLAVLGQMLLSGGIYGGLRYLNDTTVRIFTQPLQVNEFTPRGLGFDKISERSRSSTFVAPSVSMASYGHTGFTGTILWIDPEAEFVFVLLGNRAFPDSNNLKILSLRVRAQLMEVLYQAAKELER</sequence>
<protein>
    <recommendedName>
        <fullName evidence="2">Beta-lactamase-related domain-containing protein</fullName>
    </recommendedName>
</protein>
<dbReference type="AlphaFoldDB" id="A0A0Q4B9H5"/>
<evidence type="ECO:0000256" key="1">
    <source>
        <dbReference type="ARBA" id="ARBA00022801"/>
    </source>
</evidence>
<evidence type="ECO:0000313" key="3">
    <source>
        <dbReference type="EMBL" id="KQM09627.1"/>
    </source>
</evidence>
<dbReference type="PANTHER" id="PTHR43283">
    <property type="entry name" value="BETA-LACTAMASE-RELATED"/>
    <property type="match status" value="1"/>
</dbReference>
<comment type="caution">
    <text evidence="3">The sequence shown here is derived from an EMBL/GenBank/DDBJ whole genome shotgun (WGS) entry which is preliminary data.</text>
</comment>
<dbReference type="Gene3D" id="3.40.710.10">
    <property type="entry name" value="DD-peptidase/beta-lactamase superfamily"/>
    <property type="match status" value="1"/>
</dbReference>
<dbReference type="PANTHER" id="PTHR43283:SF11">
    <property type="entry name" value="BETA-LACTAMASE-RELATED DOMAIN-CONTAINING PROTEIN"/>
    <property type="match status" value="1"/>
</dbReference>
<dbReference type="Pfam" id="PF00144">
    <property type="entry name" value="Beta-lactamase"/>
    <property type="match status" value="1"/>
</dbReference>
<dbReference type="SUPFAM" id="SSF56601">
    <property type="entry name" value="beta-lactamase/transpeptidase-like"/>
    <property type="match status" value="1"/>
</dbReference>
<keyword evidence="4" id="KW-1185">Reference proteome</keyword>
<name>A0A0Q4B9H5_9BACT</name>
<dbReference type="STRING" id="1702214.AL399_00885"/>
<proteinExistence type="predicted"/>
<dbReference type="EMBL" id="LIIK01000002">
    <property type="protein sequence ID" value="KQM09627.1"/>
    <property type="molecule type" value="Genomic_DNA"/>
</dbReference>
<feature type="domain" description="Beta-lactamase-related" evidence="2">
    <location>
        <begin position="3"/>
        <end position="318"/>
    </location>
</feature>
<gene>
    <name evidence="3" type="ORF">AL399_00885</name>
</gene>
<dbReference type="Proteomes" id="UP000054172">
    <property type="component" value="Unassembled WGS sequence"/>
</dbReference>
<dbReference type="GO" id="GO:0016787">
    <property type="term" value="F:hydrolase activity"/>
    <property type="evidence" value="ECO:0007669"/>
    <property type="project" value="UniProtKB-KW"/>
</dbReference>
<dbReference type="PATRIC" id="fig|1702214.3.peg.828"/>
<organism evidence="3 4">
    <name type="scientific">Candidatus [Bacteroides] periocalifornicus</name>
    <dbReference type="NCBI Taxonomy" id="1702214"/>
    <lineage>
        <taxon>Bacteria</taxon>
        <taxon>Pseudomonadati</taxon>
        <taxon>Bacteroidota</taxon>
    </lineage>
</organism>
<dbReference type="InterPro" id="IPR050789">
    <property type="entry name" value="Diverse_Enzym_Activities"/>
</dbReference>
<dbReference type="InterPro" id="IPR001466">
    <property type="entry name" value="Beta-lactam-related"/>
</dbReference>
<keyword evidence="1" id="KW-0378">Hydrolase</keyword>
<evidence type="ECO:0000259" key="2">
    <source>
        <dbReference type="Pfam" id="PF00144"/>
    </source>
</evidence>
<accession>A0A0Q4B9H5</accession>
<reference evidence="3" key="1">
    <citation type="submission" date="2015-08" db="EMBL/GenBank/DDBJ databases">
        <title>Candidatus Bacteriodes Periocalifornicus.</title>
        <authorList>
            <person name="McLean J.S."/>
            <person name="Kelley S."/>
        </authorList>
    </citation>
    <scope>NUCLEOTIDE SEQUENCE [LARGE SCALE GENOMIC DNA]</scope>
    <source>
        <strain evidence="3">12B</strain>
    </source>
</reference>
<dbReference type="InterPro" id="IPR012338">
    <property type="entry name" value="Beta-lactam/transpept-like"/>
</dbReference>